<reference evidence="1" key="2">
    <citation type="journal article" date="2022" name="New Phytol.">
        <title>Evolutionary transition to the ectomycorrhizal habit in the genomes of a hyperdiverse lineage of mushroom-forming fungi.</title>
        <authorList>
            <person name="Looney B."/>
            <person name="Miyauchi S."/>
            <person name="Morin E."/>
            <person name="Drula E."/>
            <person name="Courty P.E."/>
            <person name="Kohler A."/>
            <person name="Kuo A."/>
            <person name="LaButti K."/>
            <person name="Pangilinan J."/>
            <person name="Lipzen A."/>
            <person name="Riley R."/>
            <person name="Andreopoulos W."/>
            <person name="He G."/>
            <person name="Johnson J."/>
            <person name="Nolan M."/>
            <person name="Tritt A."/>
            <person name="Barry K.W."/>
            <person name="Grigoriev I.V."/>
            <person name="Nagy L.G."/>
            <person name="Hibbett D."/>
            <person name="Henrissat B."/>
            <person name="Matheny P.B."/>
            <person name="Labbe J."/>
            <person name="Martin F.M."/>
        </authorList>
    </citation>
    <scope>NUCLEOTIDE SEQUENCE</scope>
    <source>
        <strain evidence="1">EC-137</strain>
    </source>
</reference>
<protein>
    <submittedName>
        <fullName evidence="1">Uncharacterized protein</fullName>
    </submittedName>
</protein>
<keyword evidence="2" id="KW-1185">Reference proteome</keyword>
<organism evidence="1 2">
    <name type="scientific">Vararia minispora EC-137</name>
    <dbReference type="NCBI Taxonomy" id="1314806"/>
    <lineage>
        <taxon>Eukaryota</taxon>
        <taxon>Fungi</taxon>
        <taxon>Dikarya</taxon>
        <taxon>Basidiomycota</taxon>
        <taxon>Agaricomycotina</taxon>
        <taxon>Agaricomycetes</taxon>
        <taxon>Russulales</taxon>
        <taxon>Lachnocladiaceae</taxon>
        <taxon>Vararia</taxon>
    </lineage>
</organism>
<dbReference type="Proteomes" id="UP000814128">
    <property type="component" value="Unassembled WGS sequence"/>
</dbReference>
<comment type="caution">
    <text evidence="1">The sequence shown here is derived from an EMBL/GenBank/DDBJ whole genome shotgun (WGS) entry which is preliminary data.</text>
</comment>
<reference evidence="1" key="1">
    <citation type="submission" date="2021-02" db="EMBL/GenBank/DDBJ databases">
        <authorList>
            <consortium name="DOE Joint Genome Institute"/>
            <person name="Ahrendt S."/>
            <person name="Looney B.P."/>
            <person name="Miyauchi S."/>
            <person name="Morin E."/>
            <person name="Drula E."/>
            <person name="Courty P.E."/>
            <person name="Chicoki N."/>
            <person name="Fauchery L."/>
            <person name="Kohler A."/>
            <person name="Kuo A."/>
            <person name="Labutti K."/>
            <person name="Pangilinan J."/>
            <person name="Lipzen A."/>
            <person name="Riley R."/>
            <person name="Andreopoulos W."/>
            <person name="He G."/>
            <person name="Johnson J."/>
            <person name="Barry K.W."/>
            <person name="Grigoriev I.V."/>
            <person name="Nagy L."/>
            <person name="Hibbett D."/>
            <person name="Henrissat B."/>
            <person name="Matheny P.B."/>
            <person name="Labbe J."/>
            <person name="Martin F."/>
        </authorList>
    </citation>
    <scope>NUCLEOTIDE SEQUENCE</scope>
    <source>
        <strain evidence="1">EC-137</strain>
    </source>
</reference>
<evidence type="ECO:0000313" key="2">
    <source>
        <dbReference type="Proteomes" id="UP000814128"/>
    </source>
</evidence>
<accession>A0ACB8Q6G4</accession>
<evidence type="ECO:0000313" key="1">
    <source>
        <dbReference type="EMBL" id="KAI0027183.1"/>
    </source>
</evidence>
<proteinExistence type="predicted"/>
<sequence length="303" mass="32563">MSTPRVWLITGANSGLGLHLSLYALSKGDKVIAAARDVSKLPPSLKGAHPFVLNPSASTEEIRSAAGKAPLVYGRIDVLVNNAGYGHLSPLEYLKDEDLRVQFQTNVFGPVTIMQAILPTMRAQKSGHILNVSSIAGFAGNPPFCAYNASKAALDAFTDALSVEVAAFGIRVNTIVPGYFPTSFLSTALSTADTERLAVGAYTLPEQGYGVFQNVHQIHLDQKQVGDVQKAVARIWEFVAGEGLTKGLAPSQGGKREWVRLPLGPDCGARMRAKIGLLKETVDAYEPIWSSTDVDHDKLKNFM</sequence>
<dbReference type="EMBL" id="MU273973">
    <property type="protein sequence ID" value="KAI0027183.1"/>
    <property type="molecule type" value="Genomic_DNA"/>
</dbReference>
<name>A0ACB8Q6G4_9AGAM</name>
<gene>
    <name evidence="1" type="ORF">K488DRAFT_91189</name>
</gene>